<dbReference type="InterPro" id="IPR058627">
    <property type="entry name" value="MdtA-like_C"/>
</dbReference>
<dbReference type="Gene3D" id="2.40.30.170">
    <property type="match status" value="1"/>
</dbReference>
<evidence type="ECO:0000259" key="6">
    <source>
        <dbReference type="Pfam" id="PF25944"/>
    </source>
</evidence>
<dbReference type="PANTHER" id="PTHR30158">
    <property type="entry name" value="ACRA/E-RELATED COMPONENT OF DRUG EFFLUX TRANSPORTER"/>
    <property type="match status" value="1"/>
</dbReference>
<dbReference type="Pfam" id="PF25876">
    <property type="entry name" value="HH_MFP_RND"/>
    <property type="match status" value="1"/>
</dbReference>
<feature type="coiled-coil region" evidence="3">
    <location>
        <begin position="115"/>
        <end position="142"/>
    </location>
</feature>
<name>A0ABY7GK06_9GAMM</name>
<dbReference type="Gene3D" id="2.40.50.100">
    <property type="match status" value="1"/>
</dbReference>
<sequence>MKALILDDTVRYGDILSVRSTVGALALTLFLFCSACNKTEPAPPPPPPSVEVAEVVQRDVPIHQEWVGTLDGMVNAQILAQVTGYLIKQHYQEGQLVKKGQLLYEIDPKVFQATLDGAKSNLARQQAILKTARLELDRVERLLPERAVSVRDRDNAVGQEASAQAEVLAAQAAVDSAQLQLGFTKITSPIDGVAGISKAQIGNLVGPGSASSELTTVSKLDPIKAYIPLSEQEYLQFAREKQNVSQSADDMNLALILADGSNYPHSGKFFFADRQVDVKTGTIQVAILFPNPGNLLRPGQYAKVRAVVKQKPNALLVPQRAVGEMQGRRLVAVVKPDNSVELRPVKVAETIGSEWIIAEGLKAGERVIAEGIQKVRPGTTVTPQPYAETSAAGAR</sequence>
<feature type="domain" description="Multidrug resistance protein MdtA-like beta-barrel" evidence="6">
    <location>
        <begin position="223"/>
        <end position="306"/>
    </location>
</feature>
<evidence type="ECO:0000259" key="5">
    <source>
        <dbReference type="Pfam" id="PF25917"/>
    </source>
</evidence>
<feature type="domain" description="Multidrug resistance protein MdtA-like barrel-sandwich hybrid" evidence="5">
    <location>
        <begin position="76"/>
        <end position="215"/>
    </location>
</feature>
<dbReference type="Gene3D" id="1.10.287.470">
    <property type="entry name" value="Helix hairpin bin"/>
    <property type="match status" value="1"/>
</dbReference>
<dbReference type="Gene3D" id="2.40.420.20">
    <property type="match status" value="1"/>
</dbReference>
<protein>
    <submittedName>
        <fullName evidence="8">Efflux RND transporter periplasmic adaptor subunit</fullName>
    </submittedName>
</protein>
<evidence type="ECO:0000256" key="2">
    <source>
        <dbReference type="ARBA" id="ARBA00009477"/>
    </source>
</evidence>
<dbReference type="Pfam" id="PF25917">
    <property type="entry name" value="BSH_RND"/>
    <property type="match status" value="1"/>
</dbReference>
<evidence type="ECO:0000256" key="1">
    <source>
        <dbReference type="ARBA" id="ARBA00004519"/>
    </source>
</evidence>
<dbReference type="InterPro" id="IPR058624">
    <property type="entry name" value="MdtA-like_HH"/>
</dbReference>
<dbReference type="InterPro" id="IPR058625">
    <property type="entry name" value="MdtA-like_BSH"/>
</dbReference>
<proteinExistence type="inferred from homology"/>
<feature type="domain" description="Multidrug resistance protein MdtA-like alpha-helical hairpin" evidence="4">
    <location>
        <begin position="115"/>
        <end position="184"/>
    </location>
</feature>
<keyword evidence="3" id="KW-0175">Coiled coil</keyword>
<organism evidence="8 9">
    <name type="scientific">Methylomonas rapida</name>
    <dbReference type="NCBI Taxonomy" id="2963939"/>
    <lineage>
        <taxon>Bacteria</taxon>
        <taxon>Pseudomonadati</taxon>
        <taxon>Pseudomonadota</taxon>
        <taxon>Gammaproteobacteria</taxon>
        <taxon>Methylococcales</taxon>
        <taxon>Methylococcaceae</taxon>
        <taxon>Methylomonas</taxon>
    </lineage>
</organism>
<keyword evidence="9" id="KW-1185">Reference proteome</keyword>
<evidence type="ECO:0000259" key="4">
    <source>
        <dbReference type="Pfam" id="PF25876"/>
    </source>
</evidence>
<evidence type="ECO:0000313" key="8">
    <source>
        <dbReference type="EMBL" id="WAR43168.1"/>
    </source>
</evidence>
<reference evidence="8" key="1">
    <citation type="submission" date="2022-11" db="EMBL/GenBank/DDBJ databases">
        <title>Methylomonas rapida sp. nov., Carotenoid-Producing Obligate Methanotrophs with High Growth Characteristics and Biotechnological Potential.</title>
        <authorList>
            <person name="Tikhonova E.N."/>
            <person name="Suleimanov R.Z."/>
            <person name="Miroshnikov K."/>
            <person name="Oshkin I.Y."/>
            <person name="Belova S.E."/>
            <person name="Danilova O.V."/>
            <person name="Ashikhmin A."/>
            <person name="Konopkin A."/>
            <person name="But S.Y."/>
            <person name="Khmelenina V.N."/>
            <person name="Kuznetsov N."/>
            <person name="Pimenov N.V."/>
            <person name="Dedysh S.N."/>
        </authorList>
    </citation>
    <scope>NUCLEOTIDE SEQUENCE</scope>
    <source>
        <strain evidence="8">MP1</strain>
    </source>
</reference>
<accession>A0ABY7GK06</accession>
<dbReference type="NCBIfam" id="TIGR01730">
    <property type="entry name" value="RND_mfp"/>
    <property type="match status" value="1"/>
</dbReference>
<comment type="subcellular location">
    <subcellularLocation>
        <location evidence="1">Cell inner membrane</location>
        <topology evidence="1">Lipid-anchor</topology>
    </subcellularLocation>
</comment>
<evidence type="ECO:0000256" key="3">
    <source>
        <dbReference type="SAM" id="Coils"/>
    </source>
</evidence>
<dbReference type="RefSeq" id="WP_255188149.1">
    <property type="nucleotide sequence ID" value="NZ_CP113517.1"/>
</dbReference>
<comment type="similarity">
    <text evidence="2">Belongs to the membrane fusion protein (MFP) (TC 8.A.1) family.</text>
</comment>
<dbReference type="InterPro" id="IPR058626">
    <property type="entry name" value="MdtA-like_b-barrel"/>
</dbReference>
<dbReference type="Pfam" id="PF25967">
    <property type="entry name" value="RND-MFP_C"/>
    <property type="match status" value="1"/>
</dbReference>
<dbReference type="EMBL" id="CP113517">
    <property type="protein sequence ID" value="WAR43168.1"/>
    <property type="molecule type" value="Genomic_DNA"/>
</dbReference>
<gene>
    <name evidence="8" type="ORF">NM686_012265</name>
</gene>
<dbReference type="InterPro" id="IPR006143">
    <property type="entry name" value="RND_pump_MFP"/>
</dbReference>
<dbReference type="Proteomes" id="UP001162780">
    <property type="component" value="Chromosome"/>
</dbReference>
<dbReference type="Pfam" id="PF25944">
    <property type="entry name" value="Beta-barrel_RND"/>
    <property type="match status" value="1"/>
</dbReference>
<evidence type="ECO:0000313" key="9">
    <source>
        <dbReference type="Proteomes" id="UP001162780"/>
    </source>
</evidence>
<dbReference type="SUPFAM" id="SSF111369">
    <property type="entry name" value="HlyD-like secretion proteins"/>
    <property type="match status" value="1"/>
</dbReference>
<feature type="domain" description="Multidrug resistance protein MdtA-like C-terminal permuted SH3" evidence="7">
    <location>
        <begin position="313"/>
        <end position="374"/>
    </location>
</feature>
<evidence type="ECO:0000259" key="7">
    <source>
        <dbReference type="Pfam" id="PF25967"/>
    </source>
</evidence>